<feature type="region of interest" description="Disordered" evidence="1">
    <location>
        <begin position="726"/>
        <end position="747"/>
    </location>
</feature>
<gene>
    <name evidence="2" type="ORF">B0H66DRAFT_137799</name>
</gene>
<dbReference type="EMBL" id="JAUEDM010000002">
    <property type="protein sequence ID" value="KAK3325772.1"/>
    <property type="molecule type" value="Genomic_DNA"/>
</dbReference>
<feature type="compositionally biased region" description="Gly residues" evidence="1">
    <location>
        <begin position="352"/>
        <end position="409"/>
    </location>
</feature>
<protein>
    <submittedName>
        <fullName evidence="2">Uncharacterized protein</fullName>
    </submittedName>
</protein>
<dbReference type="Proteomes" id="UP001283341">
    <property type="component" value="Unassembled WGS sequence"/>
</dbReference>
<evidence type="ECO:0000256" key="1">
    <source>
        <dbReference type="SAM" id="MobiDB-lite"/>
    </source>
</evidence>
<evidence type="ECO:0000313" key="3">
    <source>
        <dbReference type="Proteomes" id="UP001283341"/>
    </source>
</evidence>
<feature type="compositionally biased region" description="Basic and acidic residues" evidence="1">
    <location>
        <begin position="578"/>
        <end position="599"/>
    </location>
</feature>
<comment type="caution">
    <text evidence="2">The sequence shown here is derived from an EMBL/GenBank/DDBJ whole genome shotgun (WGS) entry which is preliminary data.</text>
</comment>
<keyword evidence="3" id="KW-1185">Reference proteome</keyword>
<feature type="compositionally biased region" description="Basic residues" evidence="1">
    <location>
        <begin position="562"/>
        <end position="577"/>
    </location>
</feature>
<dbReference type="AlphaFoldDB" id="A0AAE0MAW4"/>
<feature type="compositionally biased region" description="Basic and acidic residues" evidence="1">
    <location>
        <begin position="169"/>
        <end position="178"/>
    </location>
</feature>
<feature type="region of interest" description="Disordered" evidence="1">
    <location>
        <begin position="1"/>
        <end position="71"/>
    </location>
</feature>
<reference evidence="2" key="2">
    <citation type="submission" date="2023-06" db="EMBL/GenBank/DDBJ databases">
        <authorList>
            <consortium name="Lawrence Berkeley National Laboratory"/>
            <person name="Haridas S."/>
            <person name="Hensen N."/>
            <person name="Bonometti L."/>
            <person name="Westerberg I."/>
            <person name="Brannstrom I.O."/>
            <person name="Guillou S."/>
            <person name="Cros-Aarteil S."/>
            <person name="Calhoun S."/>
            <person name="Kuo A."/>
            <person name="Mondo S."/>
            <person name="Pangilinan J."/>
            <person name="Riley R."/>
            <person name="Labutti K."/>
            <person name="Andreopoulos B."/>
            <person name="Lipzen A."/>
            <person name="Chen C."/>
            <person name="Yanf M."/>
            <person name="Daum C."/>
            <person name="Ng V."/>
            <person name="Clum A."/>
            <person name="Steindorff A."/>
            <person name="Ohm R."/>
            <person name="Martin F."/>
            <person name="Silar P."/>
            <person name="Natvig D."/>
            <person name="Lalanne C."/>
            <person name="Gautier V."/>
            <person name="Ament-Velasquez S.L."/>
            <person name="Kruys A."/>
            <person name="Hutchinson M.I."/>
            <person name="Powell A.J."/>
            <person name="Barry K."/>
            <person name="Miller A.N."/>
            <person name="Grigoriev I.V."/>
            <person name="Debuchy R."/>
            <person name="Gladieux P."/>
            <person name="Thoren M.H."/>
            <person name="Johannesson H."/>
        </authorList>
    </citation>
    <scope>NUCLEOTIDE SEQUENCE</scope>
    <source>
        <strain evidence="2">CBS 118394</strain>
    </source>
</reference>
<feature type="compositionally biased region" description="Acidic residues" evidence="1">
    <location>
        <begin position="417"/>
        <end position="426"/>
    </location>
</feature>
<name>A0AAE0MAW4_9PEZI</name>
<reference evidence="2" key="1">
    <citation type="journal article" date="2023" name="Mol. Phylogenet. Evol.">
        <title>Genome-scale phylogeny and comparative genomics of the fungal order Sordariales.</title>
        <authorList>
            <person name="Hensen N."/>
            <person name="Bonometti L."/>
            <person name="Westerberg I."/>
            <person name="Brannstrom I.O."/>
            <person name="Guillou S."/>
            <person name="Cros-Aarteil S."/>
            <person name="Calhoun S."/>
            <person name="Haridas S."/>
            <person name="Kuo A."/>
            <person name="Mondo S."/>
            <person name="Pangilinan J."/>
            <person name="Riley R."/>
            <person name="LaButti K."/>
            <person name="Andreopoulos B."/>
            <person name="Lipzen A."/>
            <person name="Chen C."/>
            <person name="Yan M."/>
            <person name="Daum C."/>
            <person name="Ng V."/>
            <person name="Clum A."/>
            <person name="Steindorff A."/>
            <person name="Ohm R.A."/>
            <person name="Martin F."/>
            <person name="Silar P."/>
            <person name="Natvig D.O."/>
            <person name="Lalanne C."/>
            <person name="Gautier V."/>
            <person name="Ament-Velasquez S.L."/>
            <person name="Kruys A."/>
            <person name="Hutchinson M.I."/>
            <person name="Powell A.J."/>
            <person name="Barry K."/>
            <person name="Miller A.N."/>
            <person name="Grigoriev I.V."/>
            <person name="Debuchy R."/>
            <person name="Gladieux P."/>
            <person name="Hiltunen Thoren M."/>
            <person name="Johannesson H."/>
        </authorList>
    </citation>
    <scope>NUCLEOTIDE SEQUENCE</scope>
    <source>
        <strain evidence="2">CBS 118394</strain>
    </source>
</reference>
<feature type="region of interest" description="Disordered" evidence="1">
    <location>
        <begin position="161"/>
        <end position="185"/>
    </location>
</feature>
<feature type="compositionally biased region" description="Polar residues" evidence="1">
    <location>
        <begin position="44"/>
        <end position="53"/>
    </location>
</feature>
<feature type="compositionally biased region" description="Low complexity" evidence="1">
    <location>
        <begin position="457"/>
        <end position="473"/>
    </location>
</feature>
<evidence type="ECO:0000313" key="2">
    <source>
        <dbReference type="EMBL" id="KAK3325772.1"/>
    </source>
</evidence>
<proteinExistence type="predicted"/>
<feature type="compositionally biased region" description="Basic residues" evidence="1">
    <location>
        <begin position="432"/>
        <end position="456"/>
    </location>
</feature>
<feature type="region of interest" description="Disordered" evidence="1">
    <location>
        <begin position="352"/>
        <end position="480"/>
    </location>
</feature>
<feature type="region of interest" description="Disordered" evidence="1">
    <location>
        <begin position="560"/>
        <end position="619"/>
    </location>
</feature>
<accession>A0AAE0MAW4</accession>
<organism evidence="2 3">
    <name type="scientific">Apodospora peruviana</name>
    <dbReference type="NCBI Taxonomy" id="516989"/>
    <lineage>
        <taxon>Eukaryota</taxon>
        <taxon>Fungi</taxon>
        <taxon>Dikarya</taxon>
        <taxon>Ascomycota</taxon>
        <taxon>Pezizomycotina</taxon>
        <taxon>Sordariomycetes</taxon>
        <taxon>Sordariomycetidae</taxon>
        <taxon>Sordariales</taxon>
        <taxon>Lasiosphaeriaceae</taxon>
        <taxon>Apodospora</taxon>
    </lineage>
</organism>
<sequence length="829" mass="89706">MTNHPEDDIPPPPYSETDIYSASGDVPSPILPSHRRGSYGRGDISQSPSSTNDGEVIYTPPLTPRSSHPSNFANDVDHLSTSSAAAYFDTRPAPTLHSRPQLIHSISINVDTSPSALPYPSNLAERDVRAEDWQTFVNFLIPHYHAANNEQIIDRKLRAEGISSPNDKNNNRNNDDVRCQTSGRSHAEAQLDQIRMATEAAAQRLQVLEQTVEEWNDGFFAPRHVTIRVSTTLPTSYGDEEPHVPGAWDQTFDQTEAAGGAATDNDAAAAAGPSRFARFMPPFGVGGPFGGAGRGFGGGSPGSFRFKGVAVEGDKISIGDRFVVDRNGLRIGGIMADTNGISVNGQPMFGGSGGGPGGGGMRGFPGIGPPGGARGPHGGRFGGNPGGGIGRFGPWGFGGGGRGGGGGWARGAPWWQQDDDDAEEHELDQRRGGRGRRGRRRDRHHRHDHGPHRSRSHSTSSESSSSSSSSESSIGSLPDYHELCDSQLPVAKQHILSWLADPEQPVSKAKVKELKQKIKEARNAPPNQPNGINEPANVAFDQKAMRKEVKSLMKEWRDLKKQQSKLRRQLRRERKQVRRAEKRERRNIKREMKRTTRDQRRCRHNTASAPSAGVDQMPPSAYPRLPSVPGFPPVPGVPWGYNQPPGVPGVPPVPQGGGRSTSFPAPFGRAPPNLFGGLGLWGNNGGQFGPGGGGGHFSNVGNSSGNIAGDVPGAWPHDNADAEIKLRDNDERDNDTPHRASQEKYKEADEVEAKLVMKETELFKLHETIALNGDRKTNTSTEGQEEKGLLAAQKMEDEIEQLAKSMVRLRTEADAEYARELSEMAGDDH</sequence>